<reference evidence="1" key="1">
    <citation type="submission" date="2014-09" db="EMBL/GenBank/DDBJ databases">
        <authorList>
            <person name="Magalhaes I.L.F."/>
            <person name="Oliveira U."/>
            <person name="Santos F.R."/>
            <person name="Vidigal T.H.D.A."/>
            <person name="Brescovit A.D."/>
            <person name="Santos A.J."/>
        </authorList>
    </citation>
    <scope>NUCLEOTIDE SEQUENCE</scope>
    <source>
        <tissue evidence="1">Shoot tissue taken approximately 20 cm above the soil surface</tissue>
    </source>
</reference>
<name>A0A0A9HPB8_ARUDO</name>
<evidence type="ECO:0000313" key="1">
    <source>
        <dbReference type="EMBL" id="JAE38990.1"/>
    </source>
</evidence>
<reference evidence="1" key="2">
    <citation type="journal article" date="2015" name="Data Brief">
        <title>Shoot transcriptome of the giant reed, Arundo donax.</title>
        <authorList>
            <person name="Barrero R.A."/>
            <person name="Guerrero F.D."/>
            <person name="Moolhuijzen P."/>
            <person name="Goolsby J.A."/>
            <person name="Tidwell J."/>
            <person name="Bellgard S.E."/>
            <person name="Bellgard M.I."/>
        </authorList>
    </citation>
    <scope>NUCLEOTIDE SEQUENCE</scope>
    <source>
        <tissue evidence="1">Shoot tissue taken approximately 20 cm above the soil surface</tissue>
    </source>
</reference>
<organism evidence="1">
    <name type="scientific">Arundo donax</name>
    <name type="common">Giant reed</name>
    <name type="synonym">Donax arundinaceus</name>
    <dbReference type="NCBI Taxonomy" id="35708"/>
    <lineage>
        <taxon>Eukaryota</taxon>
        <taxon>Viridiplantae</taxon>
        <taxon>Streptophyta</taxon>
        <taxon>Embryophyta</taxon>
        <taxon>Tracheophyta</taxon>
        <taxon>Spermatophyta</taxon>
        <taxon>Magnoliopsida</taxon>
        <taxon>Liliopsida</taxon>
        <taxon>Poales</taxon>
        <taxon>Poaceae</taxon>
        <taxon>PACMAD clade</taxon>
        <taxon>Arundinoideae</taxon>
        <taxon>Arundineae</taxon>
        <taxon>Arundo</taxon>
    </lineage>
</organism>
<dbReference type="AlphaFoldDB" id="A0A0A9HPB8"/>
<proteinExistence type="predicted"/>
<protein>
    <submittedName>
        <fullName evidence="1">Uncharacterized protein</fullName>
    </submittedName>
</protein>
<accession>A0A0A9HPB8</accession>
<sequence>MKLMHCTCLTLSKPMMRTKASG</sequence>
<dbReference type="EMBL" id="GBRH01158906">
    <property type="protein sequence ID" value="JAE38990.1"/>
    <property type="molecule type" value="Transcribed_RNA"/>
</dbReference>